<gene>
    <name evidence="2" type="ORF">L1F29_21370</name>
</gene>
<sequence length="245" mass="27593">MLASARFANHAAHLGSIPCPGRGIIIGLTPSQCHYVQVYWIMGRSENSRNRIFKQEGTSVVNEAYDPAKMTDPSLIIYRPIMEEGPYHIVTNGDQTDTIVKGLKTGVSFETSLLAREYEPDPPHYTPRISGVIDMNHRNYTLSILKTANQQPGLCIRNFYKYDRFTPGTGHCIHTYAREEDGVLLTYAGEPYELPLPETIEESLSYYWSLLDEHNRVSLLVKHIDARTGAAKLGIINKHETGVEK</sequence>
<proteinExistence type="predicted"/>
<evidence type="ECO:0000313" key="2">
    <source>
        <dbReference type="EMBL" id="UVI27994.1"/>
    </source>
</evidence>
<feature type="domain" description="Inosine monophosphate cyclohydrolase-like" evidence="1">
    <location>
        <begin position="20"/>
        <end position="225"/>
    </location>
</feature>
<accession>A0ABY5S2U5</accession>
<dbReference type="Proteomes" id="UP001057877">
    <property type="component" value="Chromosome"/>
</dbReference>
<reference evidence="2" key="1">
    <citation type="submission" date="2022-01" db="EMBL/GenBank/DDBJ databases">
        <title>Paenibacillus spongiae sp. nov., isolated from marine sponge.</title>
        <authorList>
            <person name="Li Z."/>
            <person name="Zhang M."/>
        </authorList>
    </citation>
    <scope>NUCLEOTIDE SEQUENCE</scope>
    <source>
        <strain evidence="2">PHS-Z3</strain>
    </source>
</reference>
<evidence type="ECO:0000259" key="1">
    <source>
        <dbReference type="Pfam" id="PF07826"/>
    </source>
</evidence>
<keyword evidence="3" id="KW-1185">Reference proteome</keyword>
<dbReference type="InterPro" id="IPR036795">
    <property type="entry name" value="IMP_cyclohydrolase-like_sf"/>
</dbReference>
<protein>
    <submittedName>
        <fullName evidence="2">IMP cyclohydrolase</fullName>
    </submittedName>
</protein>
<dbReference type="Pfam" id="PF07826">
    <property type="entry name" value="IMP_cyclohyd"/>
    <property type="match status" value="1"/>
</dbReference>
<organism evidence="2 3">
    <name type="scientific">Paenibacillus spongiae</name>
    <dbReference type="NCBI Taxonomy" id="2909671"/>
    <lineage>
        <taxon>Bacteria</taxon>
        <taxon>Bacillati</taxon>
        <taxon>Bacillota</taxon>
        <taxon>Bacilli</taxon>
        <taxon>Bacillales</taxon>
        <taxon>Paenibacillaceae</taxon>
        <taxon>Paenibacillus</taxon>
    </lineage>
</organism>
<dbReference type="SUPFAM" id="SSF75569">
    <property type="entry name" value="Archaeal IMP cyclohydrolase PurO"/>
    <property type="match status" value="1"/>
</dbReference>
<evidence type="ECO:0000313" key="3">
    <source>
        <dbReference type="Proteomes" id="UP001057877"/>
    </source>
</evidence>
<name>A0ABY5S2U5_9BACL</name>
<dbReference type="InterPro" id="IPR020600">
    <property type="entry name" value="IMP_cyclohydrolase-like"/>
</dbReference>
<dbReference type="RefSeq" id="WP_258384082.1">
    <property type="nucleotide sequence ID" value="NZ_CP091430.1"/>
</dbReference>
<dbReference type="EMBL" id="CP091430">
    <property type="protein sequence ID" value="UVI27994.1"/>
    <property type="molecule type" value="Genomic_DNA"/>
</dbReference>
<dbReference type="Gene3D" id="3.60.20.20">
    <property type="entry name" value="Inosine monophosphate cyclohydrolase-like"/>
    <property type="match status" value="1"/>
</dbReference>